<reference evidence="17" key="1">
    <citation type="submission" date="2019-02" db="EMBL/GenBank/DDBJ databases">
        <title>Draft genome sequence of Muricauda sp. 176CP4-71.</title>
        <authorList>
            <person name="Park J.-S."/>
        </authorList>
    </citation>
    <scope>NUCLEOTIDE SEQUENCE [LARGE SCALE GENOMIC DNA]</scope>
    <source>
        <strain evidence="17">176GS2-150</strain>
    </source>
</reference>
<dbReference type="NCBIfam" id="NF006479">
    <property type="entry name" value="PRK08887.1"/>
    <property type="match status" value="1"/>
</dbReference>
<evidence type="ECO:0000256" key="4">
    <source>
        <dbReference type="ARBA" id="ARBA00012389"/>
    </source>
</evidence>
<dbReference type="InterPro" id="IPR004821">
    <property type="entry name" value="Cyt_trans-like"/>
</dbReference>
<protein>
    <recommendedName>
        <fullName evidence="4">nicotinate-nucleotide adenylyltransferase</fullName>
        <ecNumber evidence="4">2.7.7.18</ecNumber>
    </recommendedName>
    <alternativeName>
        <fullName evidence="13">Deamido-NAD(+) diphosphorylase</fullName>
    </alternativeName>
    <alternativeName>
        <fullName evidence="12">Deamido-NAD(+) pyrophosphorylase</fullName>
    </alternativeName>
    <alternativeName>
        <fullName evidence="11">Nicotinate mononucleotide adenylyltransferase</fullName>
    </alternativeName>
</protein>
<dbReference type="EC" id="2.7.7.18" evidence="4"/>
<comment type="similarity">
    <text evidence="3">Belongs to the NadD family.</text>
</comment>
<dbReference type="Proteomes" id="UP000292544">
    <property type="component" value="Unassembled WGS sequence"/>
</dbReference>
<dbReference type="NCBIfam" id="TIGR00125">
    <property type="entry name" value="cyt_tran_rel"/>
    <property type="match status" value="1"/>
</dbReference>
<evidence type="ECO:0000256" key="12">
    <source>
        <dbReference type="ARBA" id="ARBA00033140"/>
    </source>
</evidence>
<keyword evidence="6 16" id="KW-0808">Transferase</keyword>
<organism evidence="16 17">
    <name type="scientific">Corallincola spongiicola</name>
    <dbReference type="NCBI Taxonomy" id="2520508"/>
    <lineage>
        <taxon>Bacteria</taxon>
        <taxon>Pseudomonadati</taxon>
        <taxon>Pseudomonadota</taxon>
        <taxon>Gammaproteobacteria</taxon>
        <taxon>Alteromonadales</taxon>
        <taxon>Psychromonadaceae</taxon>
        <taxon>Corallincola</taxon>
    </lineage>
</organism>
<evidence type="ECO:0000256" key="9">
    <source>
        <dbReference type="ARBA" id="ARBA00022840"/>
    </source>
</evidence>
<evidence type="ECO:0000256" key="7">
    <source>
        <dbReference type="ARBA" id="ARBA00022695"/>
    </source>
</evidence>
<keyword evidence="17" id="KW-1185">Reference proteome</keyword>
<keyword evidence="7 16" id="KW-0548">Nucleotidyltransferase</keyword>
<dbReference type="EMBL" id="SHLY01000006">
    <property type="protein sequence ID" value="TAA42647.1"/>
    <property type="molecule type" value="Genomic_DNA"/>
</dbReference>
<evidence type="ECO:0000259" key="15">
    <source>
        <dbReference type="Pfam" id="PF01467"/>
    </source>
</evidence>
<comment type="function">
    <text evidence="1">Catalyzes the reversible adenylation of nicotinate mononucleotide (NaMN) to nicotinic acid adenine dinucleotide (NaAD).</text>
</comment>
<dbReference type="SUPFAM" id="SSF52374">
    <property type="entry name" value="Nucleotidylyl transferase"/>
    <property type="match status" value="1"/>
</dbReference>
<evidence type="ECO:0000256" key="3">
    <source>
        <dbReference type="ARBA" id="ARBA00009014"/>
    </source>
</evidence>
<evidence type="ECO:0000256" key="14">
    <source>
        <dbReference type="ARBA" id="ARBA00048721"/>
    </source>
</evidence>
<dbReference type="GO" id="GO:0004515">
    <property type="term" value="F:nicotinate-nucleotide adenylyltransferase activity"/>
    <property type="evidence" value="ECO:0007669"/>
    <property type="project" value="UniProtKB-EC"/>
</dbReference>
<keyword evidence="8" id="KW-0547">Nucleotide-binding</keyword>
<comment type="pathway">
    <text evidence="2">Cofactor biosynthesis; NAD(+) biosynthesis; deamido-NAD(+) from nicotinate D-ribonucleotide: step 1/1.</text>
</comment>
<evidence type="ECO:0000256" key="8">
    <source>
        <dbReference type="ARBA" id="ARBA00022741"/>
    </source>
</evidence>
<keyword evidence="10" id="KW-0520">NAD</keyword>
<dbReference type="CDD" id="cd02165">
    <property type="entry name" value="NMNAT"/>
    <property type="match status" value="1"/>
</dbReference>
<comment type="catalytic activity">
    <reaction evidence="14">
        <text>nicotinate beta-D-ribonucleotide + ATP + H(+) = deamido-NAD(+) + diphosphate</text>
        <dbReference type="Rhea" id="RHEA:22860"/>
        <dbReference type="ChEBI" id="CHEBI:15378"/>
        <dbReference type="ChEBI" id="CHEBI:30616"/>
        <dbReference type="ChEBI" id="CHEBI:33019"/>
        <dbReference type="ChEBI" id="CHEBI:57502"/>
        <dbReference type="ChEBI" id="CHEBI:58437"/>
        <dbReference type="EC" id="2.7.7.18"/>
    </reaction>
</comment>
<feature type="domain" description="Cytidyltransferase-like" evidence="15">
    <location>
        <begin position="33"/>
        <end position="172"/>
    </location>
</feature>
<evidence type="ECO:0000256" key="5">
    <source>
        <dbReference type="ARBA" id="ARBA00022642"/>
    </source>
</evidence>
<gene>
    <name evidence="16" type="ORF">EXY25_15275</name>
</gene>
<evidence type="ECO:0000256" key="13">
    <source>
        <dbReference type="ARBA" id="ARBA00033353"/>
    </source>
</evidence>
<evidence type="ECO:0000313" key="17">
    <source>
        <dbReference type="Proteomes" id="UP000292544"/>
    </source>
</evidence>
<accession>A0ABY1WM48</accession>
<dbReference type="PANTHER" id="PTHR39321:SF3">
    <property type="entry name" value="PHOSPHOPANTETHEINE ADENYLYLTRANSFERASE"/>
    <property type="match status" value="1"/>
</dbReference>
<name>A0ABY1WM48_9GAMM</name>
<dbReference type="InterPro" id="IPR005248">
    <property type="entry name" value="NadD/NMNAT"/>
</dbReference>
<keyword evidence="5" id="KW-0662">Pyridine nucleotide biosynthesis</keyword>
<dbReference type="PANTHER" id="PTHR39321">
    <property type="entry name" value="NICOTINATE-NUCLEOTIDE ADENYLYLTRANSFERASE-RELATED"/>
    <property type="match status" value="1"/>
</dbReference>
<evidence type="ECO:0000256" key="2">
    <source>
        <dbReference type="ARBA" id="ARBA00005019"/>
    </source>
</evidence>
<comment type="caution">
    <text evidence="16">The sequence shown here is derived from an EMBL/GenBank/DDBJ whole genome shotgun (WGS) entry which is preliminary data.</text>
</comment>
<evidence type="ECO:0000256" key="10">
    <source>
        <dbReference type="ARBA" id="ARBA00023027"/>
    </source>
</evidence>
<evidence type="ECO:0000256" key="1">
    <source>
        <dbReference type="ARBA" id="ARBA00002324"/>
    </source>
</evidence>
<dbReference type="InterPro" id="IPR014729">
    <property type="entry name" value="Rossmann-like_a/b/a_fold"/>
</dbReference>
<proteinExistence type="inferred from homology"/>
<keyword evidence="9" id="KW-0067">ATP-binding</keyword>
<evidence type="ECO:0000256" key="6">
    <source>
        <dbReference type="ARBA" id="ARBA00022679"/>
    </source>
</evidence>
<dbReference type="Pfam" id="PF01467">
    <property type="entry name" value="CTP_transf_like"/>
    <property type="match status" value="1"/>
</dbReference>
<dbReference type="Gene3D" id="3.40.50.620">
    <property type="entry name" value="HUPs"/>
    <property type="match status" value="1"/>
</dbReference>
<evidence type="ECO:0000313" key="16">
    <source>
        <dbReference type="EMBL" id="TAA42647.1"/>
    </source>
</evidence>
<sequence length="201" mass="22530">MTHKLANPLFVSLQQQQQVVINMSDRTTQKIAVFGSAFNPPTRGHQDAISQLTEQGFEVWLVPSFKHAWGKEMASYEVRCEMVAAFIGDLDNPAVQLMAIEDQLQQADKPIYSMTLMEHLQSAYPAASFALAVGPDNAKNFSSFHRSDELLANWPLVVVNERAPIRSTLVRARIANDKDISQWVTPAVRDVIHQHQLYQGG</sequence>
<evidence type="ECO:0000256" key="11">
    <source>
        <dbReference type="ARBA" id="ARBA00031253"/>
    </source>
</evidence>